<keyword evidence="2" id="KW-0732">Signal</keyword>
<evidence type="ECO:0000256" key="2">
    <source>
        <dbReference type="SAM" id="SignalP"/>
    </source>
</evidence>
<dbReference type="AlphaFoldDB" id="A0AAN7YNF9"/>
<name>A0AAN7YNF9_9MYCE</name>
<dbReference type="Proteomes" id="UP001344447">
    <property type="component" value="Unassembled WGS sequence"/>
</dbReference>
<dbReference type="InterPro" id="IPR009199">
    <property type="entry name" value="PhoPQ-act_pathogen-rel_PqaA"/>
</dbReference>
<sequence length="514" mass="58450">MKVLNLLISILILFICCGSVLSESKVLKKYVEKYDPNYKWTLNATYDINYAKIYVLELASQQWMNNHTDKPIWKHWLTICKPNNYSSNHQTGLLFVNNGNNINWAVPTIDKLDTFGDMLCKASGEITATLLQVPNQYLIFENDGVQRSEDNIVAYTWRKFMDTKDSTWLSLLPQTKSATKAMDAVQEFGKTITGNYTIKKFIVTGASKRGWTAWGAAIADKRVIGIAPMVIPVLNLVENIESQVEAYGNWSFALKDYVNHNITNFLYTKYFKKVTKIIDPINYLKTLKPIAKYILIGTSDEFFLFDQTKSFFHLLKGESKLSLYPNTNHGGILQQSCATDISNFFKLVANGIERPEISWNIVYSDCKNYGTINLSVVKGNASKVLLWSATTISSTKRDFRMFTCAAAECYQNIKWTSQEINLSSSNNYTYTMLKPTSGWTGFYFQVLFSNDSSYTTEGAVVPDIYPFPKCTIDVCGSGKPSWVKTQQNQNDDNNDVIENLDEDEDEDIEDIEDN</sequence>
<organism evidence="3 4">
    <name type="scientific">Dictyostelium firmibasis</name>
    <dbReference type="NCBI Taxonomy" id="79012"/>
    <lineage>
        <taxon>Eukaryota</taxon>
        <taxon>Amoebozoa</taxon>
        <taxon>Evosea</taxon>
        <taxon>Eumycetozoa</taxon>
        <taxon>Dictyostelia</taxon>
        <taxon>Dictyosteliales</taxon>
        <taxon>Dictyosteliaceae</taxon>
        <taxon>Dictyostelium</taxon>
    </lineage>
</organism>
<dbReference type="SUPFAM" id="SSF53474">
    <property type="entry name" value="alpha/beta-Hydrolases"/>
    <property type="match status" value="1"/>
</dbReference>
<dbReference type="EMBL" id="JAVFKY010000004">
    <property type="protein sequence ID" value="KAK5577954.1"/>
    <property type="molecule type" value="Genomic_DNA"/>
</dbReference>
<dbReference type="InterPro" id="IPR029058">
    <property type="entry name" value="AB_hydrolase_fold"/>
</dbReference>
<evidence type="ECO:0000256" key="1">
    <source>
        <dbReference type="SAM" id="MobiDB-lite"/>
    </source>
</evidence>
<feature type="chain" id="PRO_5042935319" description="PhoPQ-activated pathogenicity-related protein" evidence="2">
    <location>
        <begin position="23"/>
        <end position="514"/>
    </location>
</feature>
<dbReference type="PANTHER" id="PTHR31497:SF1">
    <property type="entry name" value="PHOPQ-ACTIVATED PATHOGENICITY-RELATED PROTEIN"/>
    <property type="match status" value="1"/>
</dbReference>
<accession>A0AAN7YNF9</accession>
<feature type="compositionally biased region" description="Acidic residues" evidence="1">
    <location>
        <begin position="492"/>
        <end position="514"/>
    </location>
</feature>
<feature type="region of interest" description="Disordered" evidence="1">
    <location>
        <begin position="482"/>
        <end position="514"/>
    </location>
</feature>
<evidence type="ECO:0000313" key="4">
    <source>
        <dbReference type="Proteomes" id="UP001344447"/>
    </source>
</evidence>
<evidence type="ECO:0000313" key="3">
    <source>
        <dbReference type="EMBL" id="KAK5577954.1"/>
    </source>
</evidence>
<dbReference type="Gene3D" id="3.40.50.1820">
    <property type="entry name" value="alpha/beta hydrolase"/>
    <property type="match status" value="1"/>
</dbReference>
<reference evidence="3 4" key="1">
    <citation type="submission" date="2023-11" db="EMBL/GenBank/DDBJ databases">
        <title>Dfirmibasis_genome.</title>
        <authorList>
            <person name="Edelbroek B."/>
            <person name="Kjellin J."/>
            <person name="Jerlstrom-Hultqvist J."/>
            <person name="Soderbom F."/>
        </authorList>
    </citation>
    <scope>NUCLEOTIDE SEQUENCE [LARGE SCALE GENOMIC DNA]</scope>
    <source>
        <strain evidence="3 4">TNS-C-14</strain>
    </source>
</reference>
<dbReference type="PIRSF" id="PIRSF014728">
    <property type="entry name" value="PqaA"/>
    <property type="match status" value="1"/>
</dbReference>
<comment type="caution">
    <text evidence="3">The sequence shown here is derived from an EMBL/GenBank/DDBJ whole genome shotgun (WGS) entry which is preliminary data.</text>
</comment>
<proteinExistence type="predicted"/>
<gene>
    <name evidence="3" type="ORF">RB653_002902</name>
</gene>
<evidence type="ECO:0008006" key="5">
    <source>
        <dbReference type="Google" id="ProtNLM"/>
    </source>
</evidence>
<protein>
    <recommendedName>
        <fullName evidence="5">PhoPQ-activated pathogenicity-related protein</fullName>
    </recommendedName>
</protein>
<dbReference type="PANTHER" id="PTHR31497">
    <property type="entry name" value="AUTOCRINE PROLIFERATION REPRESSOR PROTEIN A"/>
    <property type="match status" value="1"/>
</dbReference>
<feature type="signal peptide" evidence="2">
    <location>
        <begin position="1"/>
        <end position="22"/>
    </location>
</feature>
<keyword evidence="4" id="KW-1185">Reference proteome</keyword>
<dbReference type="Pfam" id="PF10142">
    <property type="entry name" value="PhoPQ_related"/>
    <property type="match status" value="1"/>
</dbReference>